<keyword evidence="1" id="KW-0812">Transmembrane</keyword>
<dbReference type="GO" id="GO:0016747">
    <property type="term" value="F:acyltransferase activity, transferring groups other than amino-acyl groups"/>
    <property type="evidence" value="ECO:0007669"/>
    <property type="project" value="InterPro"/>
</dbReference>
<feature type="transmembrane region" description="Helical" evidence="1">
    <location>
        <begin position="80"/>
        <end position="100"/>
    </location>
</feature>
<reference evidence="3" key="2">
    <citation type="journal article" date="2021" name="PeerJ">
        <title>Extensive microbial diversity within the chicken gut microbiome revealed by metagenomics and culture.</title>
        <authorList>
            <person name="Gilroy R."/>
            <person name="Ravi A."/>
            <person name="Getino M."/>
            <person name="Pursley I."/>
            <person name="Horton D.L."/>
            <person name="Alikhan N.F."/>
            <person name="Baker D."/>
            <person name="Gharbi K."/>
            <person name="Hall N."/>
            <person name="Watson M."/>
            <person name="Adriaenssens E.M."/>
            <person name="Foster-Nyarko E."/>
            <person name="Jarju S."/>
            <person name="Secka A."/>
            <person name="Antonio M."/>
            <person name="Oren A."/>
            <person name="Chaudhuri R.R."/>
            <person name="La Ragione R."/>
            <person name="Hildebrand F."/>
            <person name="Pallen M.J."/>
        </authorList>
    </citation>
    <scope>NUCLEOTIDE SEQUENCE</scope>
    <source>
        <strain evidence="3">ChiBcec2-4451</strain>
    </source>
</reference>
<protein>
    <submittedName>
        <fullName evidence="3">Acyltransferase family protein</fullName>
    </submittedName>
</protein>
<dbReference type="Proteomes" id="UP000886723">
    <property type="component" value="Unassembled WGS sequence"/>
</dbReference>
<sequence length="340" mass="39175">MARSSDSTAARPREYLFDNCKALLILLVVIGHFVEPSSEFQDNPLLYDIKWGIYSFHMPAFVFISGYFSKKKASLRKLFGSIAIPYFTYEILYYLLYLLLDKETGLYFARPKFSLWYLMALFFWRLLSPVILKIPGHMLLMTVAGLLIGCSELDNFLSIPRILYFFPFFLAGLHFDSSLLYRLRTPGKRLISLGLLGGYLVFLFTDNFHRNLTPWIFYGRYSYHDMGLSAPEGAAIRLLCYAFSFLLLFLLLLVLPDSPSRFSVLGERTLAIYICHGYVFSILRYGTGLLDNVRGLPESLFLLAFCVVLVWILSRPVFSRITGRIAHLPEFFRSFSARAQ</sequence>
<keyword evidence="1" id="KW-0472">Membrane</keyword>
<feature type="transmembrane region" description="Helical" evidence="1">
    <location>
        <begin position="190"/>
        <end position="208"/>
    </location>
</feature>
<evidence type="ECO:0000259" key="2">
    <source>
        <dbReference type="Pfam" id="PF01757"/>
    </source>
</evidence>
<proteinExistence type="predicted"/>
<organism evidence="3 4">
    <name type="scientific">Candidatus Pullilachnospira stercoravium</name>
    <dbReference type="NCBI Taxonomy" id="2840913"/>
    <lineage>
        <taxon>Bacteria</taxon>
        <taxon>Bacillati</taxon>
        <taxon>Bacillota</taxon>
        <taxon>Clostridia</taxon>
        <taxon>Lachnospirales</taxon>
        <taxon>Lachnospiraceae</taxon>
        <taxon>Lachnospiraceae incertae sedis</taxon>
        <taxon>Candidatus Pullilachnospira</taxon>
    </lineage>
</organism>
<feature type="transmembrane region" description="Helical" evidence="1">
    <location>
        <begin position="299"/>
        <end position="318"/>
    </location>
</feature>
<comment type="caution">
    <text evidence="3">The sequence shown here is derived from an EMBL/GenBank/DDBJ whole genome shotgun (WGS) entry which is preliminary data.</text>
</comment>
<feature type="transmembrane region" description="Helical" evidence="1">
    <location>
        <begin position="268"/>
        <end position="287"/>
    </location>
</feature>
<keyword evidence="3" id="KW-0808">Transferase</keyword>
<evidence type="ECO:0000313" key="3">
    <source>
        <dbReference type="EMBL" id="HIV13728.1"/>
    </source>
</evidence>
<feature type="transmembrane region" description="Helical" evidence="1">
    <location>
        <begin position="49"/>
        <end position="68"/>
    </location>
</feature>
<feature type="domain" description="Acyltransferase 3" evidence="2">
    <location>
        <begin position="17"/>
        <end position="314"/>
    </location>
</feature>
<dbReference type="Pfam" id="PF01757">
    <property type="entry name" value="Acyl_transf_3"/>
    <property type="match status" value="1"/>
</dbReference>
<dbReference type="AlphaFoldDB" id="A0A9D1NWZ9"/>
<keyword evidence="3" id="KW-0012">Acyltransferase</keyword>
<gene>
    <name evidence="3" type="ORF">IAA63_11400</name>
</gene>
<dbReference type="EMBL" id="DVON01000241">
    <property type="protein sequence ID" value="HIV13728.1"/>
    <property type="molecule type" value="Genomic_DNA"/>
</dbReference>
<dbReference type="PANTHER" id="PTHR37312:SF1">
    <property type="entry name" value="MEMBRANE-BOUND ACYLTRANSFERASE YKRP-RELATED"/>
    <property type="match status" value="1"/>
</dbReference>
<dbReference type="InterPro" id="IPR002656">
    <property type="entry name" value="Acyl_transf_3_dom"/>
</dbReference>
<evidence type="ECO:0000256" key="1">
    <source>
        <dbReference type="SAM" id="Phobius"/>
    </source>
</evidence>
<accession>A0A9D1NWZ9</accession>
<keyword evidence="1" id="KW-1133">Transmembrane helix</keyword>
<feature type="transmembrane region" description="Helical" evidence="1">
    <location>
        <begin position="163"/>
        <end position="183"/>
    </location>
</feature>
<dbReference type="InterPro" id="IPR052734">
    <property type="entry name" value="Nod_factor_acetyltransferase"/>
</dbReference>
<evidence type="ECO:0000313" key="4">
    <source>
        <dbReference type="Proteomes" id="UP000886723"/>
    </source>
</evidence>
<feature type="transmembrane region" description="Helical" evidence="1">
    <location>
        <begin position="234"/>
        <end position="256"/>
    </location>
</feature>
<name>A0A9D1NWZ9_9FIRM</name>
<dbReference type="PANTHER" id="PTHR37312">
    <property type="entry name" value="MEMBRANE-BOUND ACYLTRANSFERASE YKRP-RELATED"/>
    <property type="match status" value="1"/>
</dbReference>
<feature type="transmembrane region" description="Helical" evidence="1">
    <location>
        <begin position="115"/>
        <end position="132"/>
    </location>
</feature>
<reference evidence="3" key="1">
    <citation type="submission" date="2020-10" db="EMBL/GenBank/DDBJ databases">
        <authorList>
            <person name="Gilroy R."/>
        </authorList>
    </citation>
    <scope>NUCLEOTIDE SEQUENCE</scope>
    <source>
        <strain evidence="3">ChiBcec2-4451</strain>
    </source>
</reference>